<evidence type="ECO:0000256" key="13">
    <source>
        <dbReference type="ARBA" id="ARBA00023237"/>
    </source>
</evidence>
<dbReference type="InterPro" id="IPR000531">
    <property type="entry name" value="Beta-barrel_TonB"/>
</dbReference>
<keyword evidence="3 14" id="KW-0813">Transport</keyword>
<evidence type="ECO:0000256" key="6">
    <source>
        <dbReference type="ARBA" id="ARBA00022692"/>
    </source>
</evidence>
<reference evidence="19" key="1">
    <citation type="submission" date="2023-07" db="EMBL/GenBank/DDBJ databases">
        <title>Functional and genomic diversity of the sorghum phyllosphere microbiome.</title>
        <authorList>
            <person name="Shade A."/>
        </authorList>
    </citation>
    <scope>NUCLEOTIDE SEQUENCE [LARGE SCALE GENOMIC DNA]</scope>
    <source>
        <strain evidence="19">SORGH_AS_0422</strain>
    </source>
</reference>
<dbReference type="NCBIfam" id="TIGR01783">
    <property type="entry name" value="TonB-siderophor"/>
    <property type="match status" value="1"/>
</dbReference>
<dbReference type="PANTHER" id="PTHR32552">
    <property type="entry name" value="FERRICHROME IRON RECEPTOR-RELATED"/>
    <property type="match status" value="1"/>
</dbReference>
<comment type="subcellular location">
    <subcellularLocation>
        <location evidence="1 14">Cell outer membrane</location>
        <topology evidence="1 14">Multi-pass membrane protein</topology>
    </subcellularLocation>
</comment>
<dbReference type="PROSITE" id="PS52016">
    <property type="entry name" value="TONB_DEPENDENT_REC_3"/>
    <property type="match status" value="1"/>
</dbReference>
<evidence type="ECO:0000256" key="3">
    <source>
        <dbReference type="ARBA" id="ARBA00022448"/>
    </source>
</evidence>
<evidence type="ECO:0000259" key="16">
    <source>
        <dbReference type="Pfam" id="PF00593"/>
    </source>
</evidence>
<evidence type="ECO:0000313" key="19">
    <source>
        <dbReference type="Proteomes" id="UP001258315"/>
    </source>
</evidence>
<keyword evidence="12 18" id="KW-0675">Receptor</keyword>
<dbReference type="InterPro" id="IPR036942">
    <property type="entry name" value="Beta-barrel_TonB_sf"/>
</dbReference>
<dbReference type="PANTHER" id="PTHR32552:SF68">
    <property type="entry name" value="FERRICHROME OUTER MEMBRANE TRANSPORTER_PHAGE RECEPTOR"/>
    <property type="match status" value="1"/>
</dbReference>
<keyword evidence="10 15" id="KW-0798">TonB box</keyword>
<evidence type="ECO:0000256" key="4">
    <source>
        <dbReference type="ARBA" id="ARBA00022452"/>
    </source>
</evidence>
<proteinExistence type="inferred from homology"/>
<evidence type="ECO:0000256" key="7">
    <source>
        <dbReference type="ARBA" id="ARBA00022729"/>
    </source>
</evidence>
<evidence type="ECO:0000256" key="1">
    <source>
        <dbReference type="ARBA" id="ARBA00004571"/>
    </source>
</evidence>
<evidence type="ECO:0000256" key="10">
    <source>
        <dbReference type="ARBA" id="ARBA00023077"/>
    </source>
</evidence>
<accession>A0ABU3GNI7</accession>
<keyword evidence="19" id="KW-1185">Reference proteome</keyword>
<evidence type="ECO:0000259" key="17">
    <source>
        <dbReference type="Pfam" id="PF07715"/>
    </source>
</evidence>
<organism evidence="18 19">
    <name type="scientific">Mucilaginibacter terrae</name>
    <dbReference type="NCBI Taxonomy" id="1955052"/>
    <lineage>
        <taxon>Bacteria</taxon>
        <taxon>Pseudomonadati</taxon>
        <taxon>Bacteroidota</taxon>
        <taxon>Sphingobacteriia</taxon>
        <taxon>Sphingobacteriales</taxon>
        <taxon>Sphingobacteriaceae</taxon>
        <taxon>Mucilaginibacter</taxon>
    </lineage>
</organism>
<keyword evidence="11 14" id="KW-0472">Membrane</keyword>
<keyword evidence="6 14" id="KW-0812">Transmembrane</keyword>
<dbReference type="Gene3D" id="2.170.130.10">
    <property type="entry name" value="TonB-dependent receptor, plug domain"/>
    <property type="match status" value="1"/>
</dbReference>
<dbReference type="InterPro" id="IPR012910">
    <property type="entry name" value="Plug_dom"/>
</dbReference>
<evidence type="ECO:0000256" key="5">
    <source>
        <dbReference type="ARBA" id="ARBA00022496"/>
    </source>
</evidence>
<evidence type="ECO:0000256" key="15">
    <source>
        <dbReference type="RuleBase" id="RU003357"/>
    </source>
</evidence>
<evidence type="ECO:0000256" key="12">
    <source>
        <dbReference type="ARBA" id="ARBA00023170"/>
    </source>
</evidence>
<dbReference type="Gene3D" id="2.40.170.20">
    <property type="entry name" value="TonB-dependent receptor, beta-barrel domain"/>
    <property type="match status" value="1"/>
</dbReference>
<dbReference type="InterPro" id="IPR037066">
    <property type="entry name" value="Plug_dom_sf"/>
</dbReference>
<evidence type="ECO:0000256" key="9">
    <source>
        <dbReference type="ARBA" id="ARBA00023065"/>
    </source>
</evidence>
<evidence type="ECO:0000313" key="18">
    <source>
        <dbReference type="EMBL" id="MDT3401339.1"/>
    </source>
</evidence>
<keyword evidence="4 14" id="KW-1134">Transmembrane beta strand</keyword>
<protein>
    <submittedName>
        <fullName evidence="18">Iron complex outermembrane receptor protein</fullName>
    </submittedName>
</protein>
<dbReference type="SUPFAM" id="SSF56935">
    <property type="entry name" value="Porins"/>
    <property type="match status" value="1"/>
</dbReference>
<dbReference type="EMBL" id="JAVLVU010000001">
    <property type="protein sequence ID" value="MDT3401339.1"/>
    <property type="molecule type" value="Genomic_DNA"/>
</dbReference>
<evidence type="ECO:0000256" key="11">
    <source>
        <dbReference type="ARBA" id="ARBA00023136"/>
    </source>
</evidence>
<evidence type="ECO:0000256" key="8">
    <source>
        <dbReference type="ARBA" id="ARBA00023004"/>
    </source>
</evidence>
<keyword evidence="13 14" id="KW-0998">Cell outer membrane</keyword>
<keyword evidence="5" id="KW-0410">Iron transport</keyword>
<name>A0ABU3GNI7_9SPHI</name>
<dbReference type="Pfam" id="PF00593">
    <property type="entry name" value="TonB_dep_Rec_b-barrel"/>
    <property type="match status" value="1"/>
</dbReference>
<keyword evidence="9" id="KW-0406">Ion transport</keyword>
<dbReference type="InterPro" id="IPR010105">
    <property type="entry name" value="TonB_sidphr_rcpt"/>
</dbReference>
<evidence type="ECO:0000256" key="14">
    <source>
        <dbReference type="PROSITE-ProRule" id="PRU01360"/>
    </source>
</evidence>
<sequence length="641" mass="70651">MYTAVPKELLNEQIVVDFKESLRNVPGVVPNNNPAGGTGGTFRGFTATTTVRNGMAIQSYQSDPINLERVEVIKGPSGTLFGTSIVSFGGLINQVTKKPYETLGGEVNVTLGKYELSRITADINTPLNSDKTALLRINAATHRENSFQDFGYKRMVTFAPSFLYKASNRLTFTVEAELNKTNRTTIAYHQNLQNVPGLTNFKDIPLDFNRSLSGANLDAQLSATNILGEAKYKLSEEWTSTTNVAYGENQIDHSHQIYPQWGNDAGGVFFNRSISTYGPRIFTSLNLQQNFTGDFKIGSFRNRIVAGANFYNFRSFLRFTATGIYDKIYPNSTTPIPAINLEKVNALMANATQTNTESTQSAVSAYVSDVFNVTDRLAAMLSLRIDRFTNDPTLANGVINNTTAYAQTAYSPKFGLVYQLVKDQVSLFGNYMNGFQNVAPVTQPGSSVIDVFKPRQANQWEGGAKFELFDKKLNATFSYYDIKISKDTRIDNGVTIQDATSKSKGFEAELIANPVTGLNIIAGYATNNYKILNAAPAAIGKMQAQVPGKYANLWISYKFTRTALRNFGLGVGGNHVSSSFFDAANIITIPGYTIVNATVFFDQPKWRFGLKGNNVGNVKYWSNWGISETLSQYLGSVTFKF</sequence>
<gene>
    <name evidence="18" type="ORF">QE417_000411</name>
</gene>
<comment type="similarity">
    <text evidence="2 14 15">Belongs to the TonB-dependent receptor family.</text>
</comment>
<keyword evidence="7" id="KW-0732">Signal</keyword>
<feature type="domain" description="TonB-dependent receptor plug" evidence="17">
    <location>
        <begin position="3"/>
        <end position="83"/>
    </location>
</feature>
<comment type="caution">
    <text evidence="18">The sequence shown here is derived from an EMBL/GenBank/DDBJ whole genome shotgun (WGS) entry which is preliminary data.</text>
</comment>
<dbReference type="Proteomes" id="UP001258315">
    <property type="component" value="Unassembled WGS sequence"/>
</dbReference>
<keyword evidence="8" id="KW-0408">Iron</keyword>
<dbReference type="InterPro" id="IPR039426">
    <property type="entry name" value="TonB-dep_rcpt-like"/>
</dbReference>
<evidence type="ECO:0000256" key="2">
    <source>
        <dbReference type="ARBA" id="ARBA00009810"/>
    </source>
</evidence>
<feature type="domain" description="TonB-dependent receptor-like beta-barrel" evidence="16">
    <location>
        <begin position="190"/>
        <end position="615"/>
    </location>
</feature>
<dbReference type="Pfam" id="PF07715">
    <property type="entry name" value="Plug"/>
    <property type="match status" value="1"/>
</dbReference>